<organism evidence="19 20">
    <name type="scientific">Sinocyclocheilus rhinocerous</name>
    <dbReference type="NCBI Taxonomy" id="307959"/>
    <lineage>
        <taxon>Eukaryota</taxon>
        <taxon>Metazoa</taxon>
        <taxon>Chordata</taxon>
        <taxon>Craniata</taxon>
        <taxon>Vertebrata</taxon>
        <taxon>Euteleostomi</taxon>
        <taxon>Actinopterygii</taxon>
        <taxon>Neopterygii</taxon>
        <taxon>Teleostei</taxon>
        <taxon>Ostariophysi</taxon>
        <taxon>Cypriniformes</taxon>
        <taxon>Cyprinidae</taxon>
        <taxon>Cyprininae</taxon>
        <taxon>Sinocyclocheilus</taxon>
    </lineage>
</organism>
<proteinExistence type="inferred from homology"/>
<keyword evidence="10" id="KW-0564">Palmitate</keyword>
<evidence type="ECO:0000256" key="4">
    <source>
        <dbReference type="ARBA" id="ARBA00022475"/>
    </source>
</evidence>
<keyword evidence="6 16" id="KW-0812">Transmembrane</keyword>
<evidence type="ECO:0000259" key="18">
    <source>
        <dbReference type="PROSITE" id="PS50262"/>
    </source>
</evidence>
<reference evidence="19" key="1">
    <citation type="submission" date="2025-08" db="UniProtKB">
        <authorList>
            <consortium name="Ensembl"/>
        </authorList>
    </citation>
    <scope>IDENTIFICATION</scope>
</reference>
<feature type="transmembrane region" description="Helical" evidence="17">
    <location>
        <begin position="267"/>
        <end position="287"/>
    </location>
</feature>
<keyword evidence="12 16" id="KW-0675">Receptor</keyword>
<dbReference type="PANTHER" id="PTHR24235">
    <property type="entry name" value="NEUROPEPTIDE Y RECEPTOR"/>
    <property type="match status" value="1"/>
</dbReference>
<evidence type="ECO:0000256" key="12">
    <source>
        <dbReference type="ARBA" id="ARBA00023170"/>
    </source>
</evidence>
<keyword evidence="13" id="KW-0325">Glycoprotein</keyword>
<evidence type="ECO:0000256" key="8">
    <source>
        <dbReference type="ARBA" id="ARBA00023040"/>
    </source>
</evidence>
<evidence type="ECO:0000256" key="11">
    <source>
        <dbReference type="ARBA" id="ARBA00023157"/>
    </source>
</evidence>
<dbReference type="FunFam" id="1.20.1070.10:FF:000062">
    <property type="entry name" value="Neuropeptide Y receptor type 1"/>
    <property type="match status" value="1"/>
</dbReference>
<keyword evidence="5" id="KW-0597">Phosphoprotein</keyword>
<feature type="transmembrane region" description="Helical" evidence="17">
    <location>
        <begin position="44"/>
        <end position="70"/>
    </location>
</feature>
<name>A0A673KZP1_9TELE</name>
<evidence type="ECO:0000256" key="9">
    <source>
        <dbReference type="ARBA" id="ARBA00023136"/>
    </source>
</evidence>
<dbReference type="Proteomes" id="UP000472270">
    <property type="component" value="Unassembled WGS sequence"/>
</dbReference>
<dbReference type="PRINTS" id="PR00237">
    <property type="entry name" value="GPCRRHODOPSN"/>
</dbReference>
<dbReference type="PRINTS" id="PR01013">
    <property type="entry name" value="NRPEPTIDEY1R"/>
</dbReference>
<dbReference type="GO" id="GO:0005886">
    <property type="term" value="C:plasma membrane"/>
    <property type="evidence" value="ECO:0007669"/>
    <property type="project" value="UniProtKB-SubCell"/>
</dbReference>
<evidence type="ECO:0000313" key="20">
    <source>
        <dbReference type="Proteomes" id="UP000472270"/>
    </source>
</evidence>
<dbReference type="Pfam" id="PF00001">
    <property type="entry name" value="7tm_1"/>
    <property type="match status" value="1"/>
</dbReference>
<evidence type="ECO:0000256" key="2">
    <source>
        <dbReference type="ARBA" id="ARBA00010663"/>
    </source>
</evidence>
<dbReference type="AlphaFoldDB" id="A0A673KZP1"/>
<comment type="similarity">
    <text evidence="2 16">Belongs to the G-protein coupled receptor 1 family.</text>
</comment>
<evidence type="ECO:0000256" key="13">
    <source>
        <dbReference type="ARBA" id="ARBA00023180"/>
    </source>
</evidence>
<sequence length="392" mass="44653">MPDSALSPPVPPITALNCSLDVSNCSFANLTIAYGDECYGSHSLFVVMAIAYSAVVLLGVVGNLALILVITRQRELHNVTNVLIANLSVSDLLMSLVCLPFTFIYTFMDHWVFGAVMCKLNSLVQCCSVSVSIFSLVLIGIERHQLILHPRGWRPNLNHACLGISLTWALAALTATPFLLFSRVTDAPLKQLPSVFQEQYRGKVVCVEEWPSREIKLTYTTGMLVLQYITPLIFIFICYLKIYTRLQRRNNMMDRMRENKYRSSETKRINIMLFSIVVAFAVCWLPLNVFNAVIDWNHEVAMNCTHNLLFSLCHLTAMCSVCINPVFYGFLNRNFQRDLRAFRLCKIVSARENEYDMVAMSTIHTDVSKMSLKISIYVGRHNRNCMRFRPMD</sequence>
<dbReference type="PRINTS" id="PR01012">
    <property type="entry name" value="NRPEPTIDEYR"/>
</dbReference>
<evidence type="ECO:0000256" key="14">
    <source>
        <dbReference type="ARBA" id="ARBA00023224"/>
    </source>
</evidence>
<evidence type="ECO:0000256" key="10">
    <source>
        <dbReference type="ARBA" id="ARBA00023139"/>
    </source>
</evidence>
<feature type="transmembrane region" description="Helical" evidence="17">
    <location>
        <begin position="160"/>
        <end position="181"/>
    </location>
</feature>
<keyword evidence="15" id="KW-0449">Lipoprotein</keyword>
<keyword evidence="14 16" id="KW-0807">Transducer</keyword>
<evidence type="ECO:0000256" key="17">
    <source>
        <dbReference type="SAM" id="Phobius"/>
    </source>
</evidence>
<keyword evidence="8 16" id="KW-0297">G-protein coupled receptor</keyword>
<comment type="subcellular location">
    <subcellularLocation>
        <location evidence="1">Cell membrane</location>
        <topology evidence="1">Multi-pass membrane protein</topology>
    </subcellularLocation>
</comment>
<feature type="transmembrane region" description="Helical" evidence="17">
    <location>
        <begin position="82"/>
        <end position="108"/>
    </location>
</feature>
<evidence type="ECO:0000256" key="15">
    <source>
        <dbReference type="ARBA" id="ARBA00023288"/>
    </source>
</evidence>
<evidence type="ECO:0000256" key="3">
    <source>
        <dbReference type="ARBA" id="ARBA00019471"/>
    </source>
</evidence>
<dbReference type="InterPro" id="IPR000276">
    <property type="entry name" value="GPCR_Rhodpsn"/>
</dbReference>
<dbReference type="PROSITE" id="PS50262">
    <property type="entry name" value="G_PROTEIN_RECEP_F1_2"/>
    <property type="match status" value="1"/>
</dbReference>
<dbReference type="SUPFAM" id="SSF81321">
    <property type="entry name" value="Family A G protein-coupled receptor-like"/>
    <property type="match status" value="1"/>
</dbReference>
<keyword evidence="20" id="KW-1185">Reference proteome</keyword>
<dbReference type="InterPro" id="IPR017452">
    <property type="entry name" value="GPCR_Rhodpsn_7TM"/>
</dbReference>
<feature type="transmembrane region" description="Helical" evidence="17">
    <location>
        <begin position="307"/>
        <end position="331"/>
    </location>
</feature>
<dbReference type="GO" id="GO:0004983">
    <property type="term" value="F:neuropeptide Y receptor activity"/>
    <property type="evidence" value="ECO:0007669"/>
    <property type="project" value="InterPro"/>
</dbReference>
<dbReference type="InterPro" id="IPR000611">
    <property type="entry name" value="NPY_rcpt"/>
</dbReference>
<dbReference type="PANTHER" id="PTHR24235:SF24">
    <property type="entry name" value="NEUROPEPTIDE Y RECEPTOR TYPE 1"/>
    <property type="match status" value="1"/>
</dbReference>
<keyword evidence="11" id="KW-1015">Disulfide bond</keyword>
<evidence type="ECO:0000256" key="5">
    <source>
        <dbReference type="ARBA" id="ARBA00022553"/>
    </source>
</evidence>
<evidence type="ECO:0000256" key="6">
    <source>
        <dbReference type="ARBA" id="ARBA00022692"/>
    </source>
</evidence>
<evidence type="ECO:0000313" key="19">
    <source>
        <dbReference type="Ensembl" id="ENSSRHP00000069071.1"/>
    </source>
</evidence>
<dbReference type="PROSITE" id="PS00237">
    <property type="entry name" value="G_PROTEIN_RECEP_F1_1"/>
    <property type="match status" value="1"/>
</dbReference>
<dbReference type="GO" id="GO:0042923">
    <property type="term" value="F:neuropeptide binding"/>
    <property type="evidence" value="ECO:0007669"/>
    <property type="project" value="TreeGrafter"/>
</dbReference>
<keyword evidence="7 17" id="KW-1133">Transmembrane helix</keyword>
<evidence type="ECO:0000256" key="16">
    <source>
        <dbReference type="RuleBase" id="RU000688"/>
    </source>
</evidence>
<reference evidence="19" key="2">
    <citation type="submission" date="2025-09" db="UniProtKB">
        <authorList>
            <consortium name="Ensembl"/>
        </authorList>
    </citation>
    <scope>IDENTIFICATION</scope>
</reference>
<keyword evidence="4" id="KW-1003">Cell membrane</keyword>
<evidence type="ECO:0000256" key="7">
    <source>
        <dbReference type="ARBA" id="ARBA00022989"/>
    </source>
</evidence>
<protein>
    <recommendedName>
        <fullName evidence="3">Neuropeptide Y receptor type 1</fullName>
    </recommendedName>
</protein>
<feature type="transmembrane region" description="Helical" evidence="17">
    <location>
        <begin position="120"/>
        <end position="139"/>
    </location>
</feature>
<gene>
    <name evidence="19" type="primary">npy1r</name>
</gene>
<feature type="domain" description="G-protein coupled receptors family 1 profile" evidence="18">
    <location>
        <begin position="62"/>
        <end position="328"/>
    </location>
</feature>
<accession>A0A673KZP1</accession>
<feature type="transmembrane region" description="Helical" evidence="17">
    <location>
        <begin position="225"/>
        <end position="246"/>
    </location>
</feature>
<dbReference type="Gene3D" id="1.20.1070.10">
    <property type="entry name" value="Rhodopsin 7-helix transmembrane proteins"/>
    <property type="match status" value="1"/>
</dbReference>
<dbReference type="InterPro" id="IPR000351">
    <property type="entry name" value="NPY1_rcpt"/>
</dbReference>
<dbReference type="GO" id="GO:0043005">
    <property type="term" value="C:neuron projection"/>
    <property type="evidence" value="ECO:0007669"/>
    <property type="project" value="TreeGrafter"/>
</dbReference>
<keyword evidence="9 17" id="KW-0472">Membrane</keyword>
<dbReference type="Ensembl" id="ENSSRHT00000070959.1">
    <property type="protein sequence ID" value="ENSSRHP00000069071.1"/>
    <property type="gene ID" value="ENSSRHG00000034322.1"/>
</dbReference>
<evidence type="ECO:0000256" key="1">
    <source>
        <dbReference type="ARBA" id="ARBA00004651"/>
    </source>
</evidence>